<proteinExistence type="inferred from homology"/>
<name>A0A6G1LB81_9PEZI</name>
<evidence type="ECO:0000256" key="2">
    <source>
        <dbReference type="ARBA" id="ARBA00006727"/>
    </source>
</evidence>
<evidence type="ECO:0000313" key="6">
    <source>
        <dbReference type="EMBL" id="KAF2769678.1"/>
    </source>
</evidence>
<dbReference type="PROSITE" id="PS50850">
    <property type="entry name" value="MFS"/>
    <property type="match status" value="1"/>
</dbReference>
<dbReference type="GO" id="GO:0016020">
    <property type="term" value="C:membrane"/>
    <property type="evidence" value="ECO:0007669"/>
    <property type="project" value="UniProtKB-SubCell"/>
</dbReference>
<dbReference type="GO" id="GO:0022857">
    <property type="term" value="F:transmembrane transporter activity"/>
    <property type="evidence" value="ECO:0007669"/>
    <property type="project" value="InterPro"/>
</dbReference>
<reference evidence="6" key="1">
    <citation type="journal article" date="2020" name="Stud. Mycol.">
        <title>101 Dothideomycetes genomes: a test case for predicting lifestyles and emergence of pathogens.</title>
        <authorList>
            <person name="Haridas S."/>
            <person name="Albert R."/>
            <person name="Binder M."/>
            <person name="Bloem J."/>
            <person name="Labutti K."/>
            <person name="Salamov A."/>
            <person name="Andreopoulos B."/>
            <person name="Baker S."/>
            <person name="Barry K."/>
            <person name="Bills G."/>
            <person name="Bluhm B."/>
            <person name="Cannon C."/>
            <person name="Castanera R."/>
            <person name="Culley D."/>
            <person name="Daum C."/>
            <person name="Ezra D."/>
            <person name="Gonzalez J."/>
            <person name="Henrissat B."/>
            <person name="Kuo A."/>
            <person name="Liang C."/>
            <person name="Lipzen A."/>
            <person name="Lutzoni F."/>
            <person name="Magnuson J."/>
            <person name="Mondo S."/>
            <person name="Nolan M."/>
            <person name="Ohm R."/>
            <person name="Pangilinan J."/>
            <person name="Park H.-J."/>
            <person name="Ramirez L."/>
            <person name="Alfaro M."/>
            <person name="Sun H."/>
            <person name="Tritt A."/>
            <person name="Yoshinaga Y."/>
            <person name="Zwiers L.-H."/>
            <person name="Turgeon B."/>
            <person name="Goodwin S."/>
            <person name="Spatafora J."/>
            <person name="Crous P."/>
            <person name="Grigoriev I."/>
        </authorList>
    </citation>
    <scope>NUCLEOTIDE SEQUENCE</scope>
    <source>
        <strain evidence="6">CBS 116005</strain>
    </source>
</reference>
<evidence type="ECO:0000256" key="1">
    <source>
        <dbReference type="ARBA" id="ARBA00004141"/>
    </source>
</evidence>
<feature type="compositionally biased region" description="Basic and acidic residues" evidence="3">
    <location>
        <begin position="46"/>
        <end position="58"/>
    </location>
</feature>
<organism evidence="6 7">
    <name type="scientific">Teratosphaeria nubilosa</name>
    <dbReference type="NCBI Taxonomy" id="161662"/>
    <lineage>
        <taxon>Eukaryota</taxon>
        <taxon>Fungi</taxon>
        <taxon>Dikarya</taxon>
        <taxon>Ascomycota</taxon>
        <taxon>Pezizomycotina</taxon>
        <taxon>Dothideomycetes</taxon>
        <taxon>Dothideomycetidae</taxon>
        <taxon>Mycosphaerellales</taxon>
        <taxon>Teratosphaeriaceae</taxon>
        <taxon>Teratosphaeria</taxon>
    </lineage>
</organism>
<dbReference type="Proteomes" id="UP000799436">
    <property type="component" value="Unassembled WGS sequence"/>
</dbReference>
<dbReference type="OrthoDB" id="2213137at2759"/>
<dbReference type="Pfam" id="PF07690">
    <property type="entry name" value="MFS_1"/>
    <property type="match status" value="1"/>
</dbReference>
<feature type="compositionally biased region" description="Polar residues" evidence="3">
    <location>
        <begin position="1"/>
        <end position="38"/>
    </location>
</feature>
<dbReference type="Gene3D" id="1.20.1250.20">
    <property type="entry name" value="MFS general substrate transporter like domains"/>
    <property type="match status" value="2"/>
</dbReference>
<feature type="transmembrane region" description="Helical" evidence="4">
    <location>
        <begin position="226"/>
        <end position="244"/>
    </location>
</feature>
<feature type="transmembrane region" description="Helical" evidence="4">
    <location>
        <begin position="195"/>
        <end position="214"/>
    </location>
</feature>
<evidence type="ECO:0000259" key="5">
    <source>
        <dbReference type="PROSITE" id="PS50850"/>
    </source>
</evidence>
<feature type="region of interest" description="Disordered" evidence="3">
    <location>
        <begin position="1"/>
        <end position="58"/>
    </location>
</feature>
<sequence>MPVDVITSTSSNSKAPHHPLSTTDPTTAHHTASPSMPQVHSAPQPAEERGAIPECPPQDRGRAAWTSLAAVSATLMTTWGFVSAFGVFRSYYFTYAPFAGSQIVTEIGVMSLGFLQILAPPLLRYLSGRMQQRKKMMIAGMVLVVGGSLGAAFSQTPIQVLMSQGLIYGIGSGLLFAPSISYIDEWFLERRGLANGLFFGSNNIAAAAFSPIFSTLLRKVGPRAVLIGWAVFAAVTISCAILCLKERGRHEPVVGERRRSHRLFRRPLFWLLGTSVFLQGLANFLPAAYLPSYAADLGVSAGKGAILLTILNIAGMIGQALFGLLM</sequence>
<dbReference type="InterPro" id="IPR011701">
    <property type="entry name" value="MFS"/>
</dbReference>
<dbReference type="PANTHER" id="PTHR11360">
    <property type="entry name" value="MONOCARBOXYLATE TRANSPORTER"/>
    <property type="match status" value="1"/>
</dbReference>
<dbReference type="AlphaFoldDB" id="A0A6G1LB81"/>
<feature type="domain" description="Major facilitator superfamily (MFS) profile" evidence="5">
    <location>
        <begin position="268"/>
        <end position="326"/>
    </location>
</feature>
<dbReference type="PANTHER" id="PTHR11360:SF287">
    <property type="entry name" value="MFS MONOCARBOXYLATE TRANSPORTER"/>
    <property type="match status" value="1"/>
</dbReference>
<comment type="subcellular location">
    <subcellularLocation>
        <location evidence="1">Membrane</location>
        <topology evidence="1">Multi-pass membrane protein</topology>
    </subcellularLocation>
</comment>
<feature type="transmembrane region" description="Helical" evidence="4">
    <location>
        <begin position="165"/>
        <end position="183"/>
    </location>
</feature>
<keyword evidence="4" id="KW-0812">Transmembrane</keyword>
<dbReference type="EMBL" id="ML995832">
    <property type="protein sequence ID" value="KAF2769678.1"/>
    <property type="molecule type" value="Genomic_DNA"/>
</dbReference>
<comment type="similarity">
    <text evidence="2">Belongs to the major facilitator superfamily. Monocarboxylate porter (TC 2.A.1.13) family.</text>
</comment>
<dbReference type="InterPro" id="IPR050327">
    <property type="entry name" value="Proton-linked_MCT"/>
</dbReference>
<keyword evidence="4" id="KW-1133">Transmembrane helix</keyword>
<accession>A0A6G1LB81</accession>
<feature type="transmembrane region" description="Helical" evidence="4">
    <location>
        <begin position="305"/>
        <end position="325"/>
    </location>
</feature>
<protein>
    <submittedName>
        <fullName evidence="6">MFS general substrate transporter</fullName>
    </submittedName>
</protein>
<dbReference type="InterPro" id="IPR036259">
    <property type="entry name" value="MFS_trans_sf"/>
</dbReference>
<dbReference type="SUPFAM" id="SSF103473">
    <property type="entry name" value="MFS general substrate transporter"/>
    <property type="match status" value="1"/>
</dbReference>
<evidence type="ECO:0000313" key="7">
    <source>
        <dbReference type="Proteomes" id="UP000799436"/>
    </source>
</evidence>
<keyword evidence="7" id="KW-1185">Reference proteome</keyword>
<keyword evidence="4" id="KW-0472">Membrane</keyword>
<feature type="transmembrane region" description="Helical" evidence="4">
    <location>
        <begin position="267"/>
        <end position="285"/>
    </location>
</feature>
<evidence type="ECO:0000256" key="3">
    <source>
        <dbReference type="SAM" id="MobiDB-lite"/>
    </source>
</evidence>
<gene>
    <name evidence="6" type="ORF">EJ03DRAFT_327284</name>
</gene>
<feature type="transmembrane region" description="Helical" evidence="4">
    <location>
        <begin position="136"/>
        <end position="153"/>
    </location>
</feature>
<feature type="transmembrane region" description="Helical" evidence="4">
    <location>
        <begin position="94"/>
        <end position="115"/>
    </location>
</feature>
<evidence type="ECO:0000256" key="4">
    <source>
        <dbReference type="SAM" id="Phobius"/>
    </source>
</evidence>
<dbReference type="InterPro" id="IPR020846">
    <property type="entry name" value="MFS_dom"/>
</dbReference>
<feature type="transmembrane region" description="Helical" evidence="4">
    <location>
        <begin position="68"/>
        <end position="88"/>
    </location>
</feature>